<evidence type="ECO:0000313" key="4">
    <source>
        <dbReference type="Proteomes" id="UP000663505"/>
    </source>
</evidence>
<organism evidence="3 4">
    <name type="scientific">Alicyclobacillus mengziensis</name>
    <dbReference type="NCBI Taxonomy" id="2931921"/>
    <lineage>
        <taxon>Bacteria</taxon>
        <taxon>Bacillati</taxon>
        <taxon>Bacillota</taxon>
        <taxon>Bacilli</taxon>
        <taxon>Bacillales</taxon>
        <taxon>Alicyclobacillaceae</taxon>
        <taxon>Alicyclobacillus</taxon>
    </lineage>
</organism>
<gene>
    <name evidence="3" type="ORF">JZ786_24670</name>
</gene>
<geneLocation type="plasmid" evidence="3 4">
    <name>unnamed</name>
</geneLocation>
<reference evidence="3 4" key="1">
    <citation type="submission" date="2021-02" db="EMBL/GenBank/DDBJ databases">
        <title>Alicyclobacillus curvatus sp. nov. and Alicyclobacillus mengziensis sp. nov., two acidophilic bacteria isolated from acid mine drainage.</title>
        <authorList>
            <person name="Huang Y."/>
        </authorList>
    </citation>
    <scope>NUCLEOTIDE SEQUENCE [LARGE SCALE GENOMIC DNA]</scope>
    <source>
        <strain evidence="3 4">S30H14</strain>
        <plasmid evidence="3 4">unnamed</plasmid>
    </source>
</reference>
<evidence type="ECO:0000313" key="3">
    <source>
        <dbReference type="EMBL" id="QSO50113.1"/>
    </source>
</evidence>
<feature type="transmembrane region" description="Helical" evidence="2">
    <location>
        <begin position="12"/>
        <end position="34"/>
    </location>
</feature>
<proteinExistence type="predicted"/>
<dbReference type="RefSeq" id="WP_206659414.1">
    <property type="nucleotide sequence ID" value="NZ_CP071183.1"/>
</dbReference>
<accession>A0A9X7W3K2</accession>
<protein>
    <submittedName>
        <fullName evidence="3">Uncharacterized protein</fullName>
    </submittedName>
</protein>
<evidence type="ECO:0000256" key="2">
    <source>
        <dbReference type="SAM" id="Phobius"/>
    </source>
</evidence>
<name>A0A9X7W3K2_9BACL</name>
<dbReference type="KEGG" id="afx:JZ786_24670"/>
<keyword evidence="4" id="KW-1185">Reference proteome</keyword>
<keyword evidence="2" id="KW-1133">Transmembrane helix</keyword>
<dbReference type="EMBL" id="CP071183">
    <property type="protein sequence ID" value="QSO50113.1"/>
    <property type="molecule type" value="Genomic_DNA"/>
</dbReference>
<keyword evidence="3" id="KW-0614">Plasmid</keyword>
<dbReference type="AlphaFoldDB" id="A0A9X7W3K2"/>
<sequence length="324" mass="35675">MAEGAGKLVGLVIGVVIGLVGGIVVIMGGVLAVITPSGGPSITSKYQETVRNTLTSINWEDPYMLDYFRHNNDFSGMTQPEIQATVNLFYKVVLVPKQIPNPDKKSKQKTITKMVPEKKPLSLLDVMTQLGYTAAQYNLALNIENTFLGTTTFTNIVIPETYLRYQSINPEALYQYVHQRDSVFSLSDVETIMNAGQQYDINPALLIAITGQEESFIPASWPAAQQIRNNPFNVYHSWQDYNTTLQNSADIAAGTLRAKLSTPPPDGEDPIHWINDPNNPDGAYAGDPNWPNGVEDIFLNIEQYLGTPVKISTITPTVSATKSH</sequence>
<evidence type="ECO:0000256" key="1">
    <source>
        <dbReference type="SAM" id="MobiDB-lite"/>
    </source>
</evidence>
<keyword evidence="2" id="KW-0812">Transmembrane</keyword>
<dbReference type="Proteomes" id="UP000663505">
    <property type="component" value="Plasmid unnamed"/>
</dbReference>
<keyword evidence="2" id="KW-0472">Membrane</keyword>
<feature type="region of interest" description="Disordered" evidence="1">
    <location>
        <begin position="262"/>
        <end position="286"/>
    </location>
</feature>